<keyword evidence="4" id="KW-1185">Reference proteome</keyword>
<feature type="chain" id="PRO_5035873022" description="Curlin" evidence="2">
    <location>
        <begin position="21"/>
        <end position="270"/>
    </location>
</feature>
<feature type="compositionally biased region" description="Polar residues" evidence="1">
    <location>
        <begin position="158"/>
        <end position="175"/>
    </location>
</feature>
<name>A0A8T9SNH3_9BACT</name>
<feature type="region of interest" description="Disordered" evidence="1">
    <location>
        <begin position="146"/>
        <end position="211"/>
    </location>
</feature>
<evidence type="ECO:0000256" key="2">
    <source>
        <dbReference type="SAM" id="SignalP"/>
    </source>
</evidence>
<reference evidence="3 4" key="1">
    <citation type="submission" date="2022-04" db="EMBL/GenBank/DDBJ databases">
        <title>Hymenobacter sp. isolated from the air.</title>
        <authorList>
            <person name="Won M."/>
            <person name="Lee C.-M."/>
            <person name="Woen H.-Y."/>
            <person name="Kwon S.-W."/>
        </authorList>
    </citation>
    <scope>NUCLEOTIDE SEQUENCE [LARGE SCALE GENOMIC DNA]</scope>
    <source>
        <strain evidence="4">5413 J-13</strain>
    </source>
</reference>
<evidence type="ECO:0000313" key="4">
    <source>
        <dbReference type="Proteomes" id="UP000829925"/>
    </source>
</evidence>
<evidence type="ECO:0008006" key="5">
    <source>
        <dbReference type="Google" id="ProtNLM"/>
    </source>
</evidence>
<feature type="signal peptide" evidence="2">
    <location>
        <begin position="1"/>
        <end position="20"/>
    </location>
</feature>
<proteinExistence type="predicted"/>
<dbReference type="Proteomes" id="UP000829925">
    <property type="component" value="Chromosome"/>
</dbReference>
<organism evidence="3 4">
    <name type="scientific">Hymenobacter aerilatus</name>
    <dbReference type="NCBI Taxonomy" id="2932251"/>
    <lineage>
        <taxon>Bacteria</taxon>
        <taxon>Pseudomonadati</taxon>
        <taxon>Bacteroidota</taxon>
        <taxon>Cytophagia</taxon>
        <taxon>Cytophagales</taxon>
        <taxon>Hymenobacteraceae</taxon>
        <taxon>Hymenobacter</taxon>
    </lineage>
</organism>
<dbReference type="EMBL" id="CP095053">
    <property type="protein sequence ID" value="UOR03602.1"/>
    <property type="molecule type" value="Genomic_DNA"/>
</dbReference>
<keyword evidence="2" id="KW-0732">Signal</keyword>
<dbReference type="KEGG" id="haei:MUN82_11650"/>
<protein>
    <recommendedName>
        <fullName evidence="5">Curlin</fullName>
    </recommendedName>
</protein>
<gene>
    <name evidence="3" type="ORF">MUN82_11650</name>
</gene>
<evidence type="ECO:0000256" key="1">
    <source>
        <dbReference type="SAM" id="MobiDB-lite"/>
    </source>
</evidence>
<dbReference type="AlphaFoldDB" id="A0A8T9SNH3"/>
<feature type="compositionally biased region" description="Polar residues" evidence="1">
    <location>
        <begin position="186"/>
        <end position="211"/>
    </location>
</feature>
<dbReference type="RefSeq" id="WP_245090412.1">
    <property type="nucleotide sequence ID" value="NZ_CP095053.1"/>
</dbReference>
<evidence type="ECO:0000313" key="3">
    <source>
        <dbReference type="EMBL" id="UOR03602.1"/>
    </source>
</evidence>
<sequence length="270" mass="28539">MKNIQLLIAGAMLLAGAAHAQTGTRAEFRNVNDCIGCETIALNARPVNQSNPNPNYNAPALGSIDNCSVVIQGQAAGAPAKDLGSNNVAVVDQSGTKNNAQLYQREGNRNYGLQVQTGSNNEAQAIVWGSQNTTIQLQNGRRNKAGINVDQVDGSYTPGGTENGNNNWAQQRQQGVGSGTGDDNIANLNQYGNNNLSSQDQQGNRNSGDVFQHTNYSTAVQQQTGNDNTAVTLQGKTLASGVILSGDQYQRSSIQQGGNNNAAYVSQDRR</sequence>
<accession>A0A8T9SNH3</accession>